<proteinExistence type="predicted"/>
<feature type="transmembrane region" description="Helical" evidence="7">
    <location>
        <begin position="349"/>
        <end position="368"/>
    </location>
</feature>
<evidence type="ECO:0000256" key="3">
    <source>
        <dbReference type="ARBA" id="ARBA00022692"/>
    </source>
</evidence>
<dbReference type="EMBL" id="FRXO01000008">
    <property type="protein sequence ID" value="SHO66852.1"/>
    <property type="molecule type" value="Genomic_DNA"/>
</dbReference>
<name>A0A1M7ZPX1_9HYPH</name>
<feature type="transmembrane region" description="Helical" evidence="7">
    <location>
        <begin position="99"/>
        <end position="123"/>
    </location>
</feature>
<dbReference type="GO" id="GO:0034755">
    <property type="term" value="P:iron ion transmembrane transport"/>
    <property type="evidence" value="ECO:0007669"/>
    <property type="project" value="TreeGrafter"/>
</dbReference>
<organism evidence="8 9">
    <name type="scientific">Pseudoxanthobacter soli DSM 19599</name>
    <dbReference type="NCBI Taxonomy" id="1123029"/>
    <lineage>
        <taxon>Bacteria</taxon>
        <taxon>Pseudomonadati</taxon>
        <taxon>Pseudomonadota</taxon>
        <taxon>Alphaproteobacteria</taxon>
        <taxon>Hyphomicrobiales</taxon>
        <taxon>Segnochrobactraceae</taxon>
        <taxon>Pseudoxanthobacter</taxon>
    </lineage>
</organism>
<evidence type="ECO:0000256" key="6">
    <source>
        <dbReference type="ARBA" id="ARBA00023136"/>
    </source>
</evidence>
<evidence type="ECO:0000256" key="4">
    <source>
        <dbReference type="ARBA" id="ARBA00022847"/>
    </source>
</evidence>
<dbReference type="InterPro" id="IPR001046">
    <property type="entry name" value="NRAMP_fam"/>
</dbReference>
<evidence type="ECO:0000256" key="1">
    <source>
        <dbReference type="ARBA" id="ARBA00004141"/>
    </source>
</evidence>
<feature type="transmembrane region" description="Helical" evidence="7">
    <location>
        <begin position="199"/>
        <end position="218"/>
    </location>
</feature>
<dbReference type="GO" id="GO:0015293">
    <property type="term" value="F:symporter activity"/>
    <property type="evidence" value="ECO:0007669"/>
    <property type="project" value="UniProtKB-KW"/>
</dbReference>
<feature type="transmembrane region" description="Helical" evidence="7">
    <location>
        <begin position="303"/>
        <end position="329"/>
    </location>
</feature>
<keyword evidence="5 7" id="KW-1133">Transmembrane helix</keyword>
<evidence type="ECO:0000313" key="9">
    <source>
        <dbReference type="Proteomes" id="UP000186406"/>
    </source>
</evidence>
<keyword evidence="4" id="KW-0769">Symport</keyword>
<keyword evidence="3 7" id="KW-0812">Transmembrane</keyword>
<feature type="transmembrane region" description="Helical" evidence="7">
    <location>
        <begin position="160"/>
        <end position="179"/>
    </location>
</feature>
<keyword evidence="6 7" id="KW-0472">Membrane</keyword>
<dbReference type="RefSeq" id="WP_244530935.1">
    <property type="nucleotide sequence ID" value="NZ_FRXO01000008.1"/>
</dbReference>
<keyword evidence="9" id="KW-1185">Reference proteome</keyword>
<dbReference type="Pfam" id="PF01566">
    <property type="entry name" value="Nramp"/>
    <property type="match status" value="1"/>
</dbReference>
<dbReference type="PANTHER" id="PTHR11706:SF33">
    <property type="entry name" value="NATURAL RESISTANCE-ASSOCIATED MACROPHAGE PROTEIN 2"/>
    <property type="match status" value="1"/>
</dbReference>
<dbReference type="STRING" id="1123029.SAMN02745172_03512"/>
<reference evidence="8 9" key="1">
    <citation type="submission" date="2016-12" db="EMBL/GenBank/DDBJ databases">
        <authorList>
            <person name="Song W.-J."/>
            <person name="Kurnit D.M."/>
        </authorList>
    </citation>
    <scope>NUCLEOTIDE SEQUENCE [LARGE SCALE GENOMIC DNA]</scope>
    <source>
        <strain evidence="8 9">DSM 19599</strain>
    </source>
</reference>
<evidence type="ECO:0000313" key="8">
    <source>
        <dbReference type="EMBL" id="SHO66852.1"/>
    </source>
</evidence>
<dbReference type="GO" id="GO:0005384">
    <property type="term" value="F:manganese ion transmembrane transporter activity"/>
    <property type="evidence" value="ECO:0007669"/>
    <property type="project" value="TreeGrafter"/>
</dbReference>
<sequence>MSLEADDGPRRPRAAETKPAGGILARLGPGLITGAADDDPSGIATYSQAGAQFGFGMLWTMALTYPLMAAVQLVSARIGRVTGAGLAANLAAVLPRPAVLGLLALLFCANTINIGANLAAMGAASHLALGGNGHIYTLAFAVVSLGLQLFVPYRRYASYLKWLTFVLLAYVALLMVVHVDWKAALAGLLIPRVALDGDSLTMIVAIFGTTISPYLLFWQSSQEVEELRQHRRERPLGAAPEQAPVQLARIRLDTCVGMAVSNLVAIAIMIGTAATLNAKGPTHITSAADAAAALKPVAGNGAFVLFCVGIVGTGLLSIPVLAGSAAYALGECQGWKCGLEHKPWEAVPFYGIIVAATVVGIAVDFSPLDPMVALFWSAVVNGIVAVPVLAAMMWLAGRKDRMQGFIPPPVTRALGWATTLVMAAAAIAMAVL</sequence>
<dbReference type="AlphaFoldDB" id="A0A1M7ZPX1"/>
<dbReference type="GO" id="GO:0005886">
    <property type="term" value="C:plasma membrane"/>
    <property type="evidence" value="ECO:0007669"/>
    <property type="project" value="TreeGrafter"/>
</dbReference>
<evidence type="ECO:0000256" key="2">
    <source>
        <dbReference type="ARBA" id="ARBA00022448"/>
    </source>
</evidence>
<dbReference type="PANTHER" id="PTHR11706">
    <property type="entry name" value="SOLUTE CARRIER PROTEIN FAMILY 11 MEMBER"/>
    <property type="match status" value="1"/>
</dbReference>
<gene>
    <name evidence="8" type="ORF">SAMN02745172_03512</name>
</gene>
<feature type="transmembrane region" description="Helical" evidence="7">
    <location>
        <begin position="409"/>
        <end position="431"/>
    </location>
</feature>
<keyword evidence="2" id="KW-0813">Transport</keyword>
<feature type="transmembrane region" description="Helical" evidence="7">
    <location>
        <begin position="374"/>
        <end position="397"/>
    </location>
</feature>
<evidence type="ECO:0000256" key="7">
    <source>
        <dbReference type="SAM" id="Phobius"/>
    </source>
</evidence>
<evidence type="ECO:0000256" key="5">
    <source>
        <dbReference type="ARBA" id="ARBA00022989"/>
    </source>
</evidence>
<accession>A0A1M7ZPX1</accession>
<protein>
    <submittedName>
        <fullName evidence="8">NRAMP (Natural resistance-associated macrophage protein) metal ion transporters</fullName>
    </submittedName>
</protein>
<feature type="transmembrane region" description="Helical" evidence="7">
    <location>
        <begin position="135"/>
        <end position="153"/>
    </location>
</feature>
<feature type="transmembrane region" description="Helical" evidence="7">
    <location>
        <begin position="57"/>
        <end position="78"/>
    </location>
</feature>
<feature type="transmembrane region" description="Helical" evidence="7">
    <location>
        <begin position="255"/>
        <end position="276"/>
    </location>
</feature>
<dbReference type="GO" id="GO:0015086">
    <property type="term" value="F:cadmium ion transmembrane transporter activity"/>
    <property type="evidence" value="ECO:0007669"/>
    <property type="project" value="TreeGrafter"/>
</dbReference>
<dbReference type="Proteomes" id="UP000186406">
    <property type="component" value="Unassembled WGS sequence"/>
</dbReference>
<comment type="subcellular location">
    <subcellularLocation>
        <location evidence="1">Membrane</location>
        <topology evidence="1">Multi-pass membrane protein</topology>
    </subcellularLocation>
</comment>